<feature type="compositionally biased region" description="Basic and acidic residues" evidence="1">
    <location>
        <begin position="174"/>
        <end position="195"/>
    </location>
</feature>
<dbReference type="InterPro" id="IPR000904">
    <property type="entry name" value="Sec7_dom"/>
</dbReference>
<dbReference type="InterPro" id="IPR023394">
    <property type="entry name" value="Sec7_C_sf"/>
</dbReference>
<dbReference type="PROSITE" id="PS50190">
    <property type="entry name" value="SEC7"/>
    <property type="match status" value="1"/>
</dbReference>
<evidence type="ECO:0000313" key="3">
    <source>
        <dbReference type="EMBL" id="CRK45358.1"/>
    </source>
</evidence>
<dbReference type="GO" id="GO:0005085">
    <property type="term" value="F:guanyl-nucleotide exchange factor activity"/>
    <property type="evidence" value="ECO:0007669"/>
    <property type="project" value="InterPro"/>
</dbReference>
<dbReference type="Gene3D" id="1.10.1000.11">
    <property type="entry name" value="Arf Nucleotide-binding Site Opener,domain 2"/>
    <property type="match status" value="1"/>
</dbReference>
<dbReference type="SMART" id="SM00222">
    <property type="entry name" value="Sec7"/>
    <property type="match status" value="1"/>
</dbReference>
<dbReference type="InterPro" id="IPR035999">
    <property type="entry name" value="Sec7_dom_sf"/>
</dbReference>
<dbReference type="SUPFAM" id="SSF48425">
    <property type="entry name" value="Sec7 domain"/>
    <property type="match status" value="1"/>
</dbReference>
<feature type="compositionally biased region" description="Basic and acidic residues" evidence="1">
    <location>
        <begin position="203"/>
        <end position="219"/>
    </location>
</feature>
<dbReference type="Pfam" id="PF01369">
    <property type="entry name" value="Sec7"/>
    <property type="match status" value="1"/>
</dbReference>
<dbReference type="PANTHER" id="PTHR10663">
    <property type="entry name" value="GUANYL-NUCLEOTIDE EXCHANGE FACTOR"/>
    <property type="match status" value="1"/>
</dbReference>
<gene>
    <name evidence="3" type="ORF">BN1723_006585</name>
</gene>
<feature type="domain" description="SEC7" evidence="2">
    <location>
        <begin position="10"/>
        <end position="167"/>
    </location>
</feature>
<organism evidence="3 4">
    <name type="scientific">Verticillium longisporum</name>
    <name type="common">Verticillium dahliae var. longisporum</name>
    <dbReference type="NCBI Taxonomy" id="100787"/>
    <lineage>
        <taxon>Eukaryota</taxon>
        <taxon>Fungi</taxon>
        <taxon>Dikarya</taxon>
        <taxon>Ascomycota</taxon>
        <taxon>Pezizomycotina</taxon>
        <taxon>Sordariomycetes</taxon>
        <taxon>Hypocreomycetidae</taxon>
        <taxon>Glomerellales</taxon>
        <taxon>Plectosphaerellaceae</taxon>
        <taxon>Verticillium</taxon>
    </lineage>
</organism>
<feature type="region of interest" description="Disordered" evidence="1">
    <location>
        <begin position="1"/>
        <end position="26"/>
    </location>
</feature>
<accession>A0A0G4NG14</accession>
<dbReference type="Proteomes" id="UP000045706">
    <property type="component" value="Unassembled WGS sequence"/>
</dbReference>
<dbReference type="PANTHER" id="PTHR10663:SF373">
    <property type="entry name" value="PH AND SEC7 DOMAIN-CONTAINING PROTEIN C11E3.11C"/>
    <property type="match status" value="1"/>
</dbReference>
<dbReference type="AlphaFoldDB" id="A0A0G4NG14"/>
<name>A0A0G4NG14_VERLO</name>
<evidence type="ECO:0000313" key="4">
    <source>
        <dbReference type="Proteomes" id="UP000045706"/>
    </source>
</evidence>
<evidence type="ECO:0000256" key="1">
    <source>
        <dbReference type="SAM" id="MobiDB-lite"/>
    </source>
</evidence>
<sequence>MLDSVNGKPLDEPEFVVGDPTDDDRQKAQKIYDGNEDFIQKEKAAAWMGEEGLVRQRTLQAYMELYDFANKSVVQALRQVCERLVFRAETQQVDRILVAFSKRWCDCNPNHGFKASDVIHTICYSIMLLNTDLHLADIESKMTRSQFVKNTITTIIQAVGEAAPNAFKRPSILPEKDSLHATNEDVRPSADERSNRFSFKPAPRREPSADGAEGVEKDECGPLVKAPFGGTMRAWEAQVEIVLKLIYASIRDERLPLFGAEPSRNLGPTPHSNLSVMGMLKRIGAVLRADKTPGD</sequence>
<proteinExistence type="predicted"/>
<dbReference type="EMBL" id="CVQI01034717">
    <property type="protein sequence ID" value="CRK45358.1"/>
    <property type="molecule type" value="Genomic_DNA"/>
</dbReference>
<evidence type="ECO:0000259" key="2">
    <source>
        <dbReference type="PROSITE" id="PS50190"/>
    </source>
</evidence>
<feature type="region of interest" description="Disordered" evidence="1">
    <location>
        <begin position="173"/>
        <end position="219"/>
    </location>
</feature>
<protein>
    <recommendedName>
        <fullName evidence="2">SEC7 domain-containing protein</fullName>
    </recommendedName>
</protein>
<feature type="non-terminal residue" evidence="3">
    <location>
        <position position="295"/>
    </location>
</feature>
<dbReference type="GO" id="GO:0032012">
    <property type="term" value="P:regulation of ARF protein signal transduction"/>
    <property type="evidence" value="ECO:0007669"/>
    <property type="project" value="InterPro"/>
</dbReference>
<reference evidence="4" key="1">
    <citation type="submission" date="2015-05" db="EMBL/GenBank/DDBJ databases">
        <authorList>
            <person name="Fogelqvist Johan"/>
        </authorList>
    </citation>
    <scope>NUCLEOTIDE SEQUENCE [LARGE SCALE GENOMIC DNA]</scope>
</reference>